<evidence type="ECO:0000256" key="4">
    <source>
        <dbReference type="PIRSR" id="PIRSR001365-2"/>
    </source>
</evidence>
<keyword evidence="1 2" id="KW-0456">Lyase</keyword>
<dbReference type="PRINTS" id="PR00146">
    <property type="entry name" value="DHPICSNTHASE"/>
</dbReference>
<dbReference type="CDD" id="cd00408">
    <property type="entry name" value="DHDPS-like"/>
    <property type="match status" value="1"/>
</dbReference>
<dbReference type="AlphaFoldDB" id="A0A399SXK8"/>
<evidence type="ECO:0000313" key="5">
    <source>
        <dbReference type="EMBL" id="RIJ46965.1"/>
    </source>
</evidence>
<dbReference type="InterPro" id="IPR013785">
    <property type="entry name" value="Aldolase_TIM"/>
</dbReference>
<dbReference type="GO" id="GO:0008747">
    <property type="term" value="F:N-acetylneuraminate lyase activity"/>
    <property type="evidence" value="ECO:0007669"/>
    <property type="project" value="TreeGrafter"/>
</dbReference>
<dbReference type="GO" id="GO:0005829">
    <property type="term" value="C:cytosol"/>
    <property type="evidence" value="ECO:0007669"/>
    <property type="project" value="TreeGrafter"/>
</dbReference>
<dbReference type="PIRSF" id="PIRSF001365">
    <property type="entry name" value="DHDPS"/>
    <property type="match status" value="1"/>
</dbReference>
<sequence>MNSSLKGIIPPIVTPLINEEELDESGLARLIEYLISGGVHGIFLLGTTGEATSLSYSLRREFVEKACAFINKRVPVMVGVTDTSAAGLLEMAHVSKSAGADALVISSPYYLPISQNEFVDFLKNISPKLPLPFLLYNMPSCTKMHMSVETVRQAKELGAIGIKDSSGDLAYFYTLLDEFKNETDFAVICGTELFLPESVNFGGSGGITGGANIFPRLFVDMYKASLDGDLNKVARLRDIVIQIEKKIYNISADSSRYIESIKCALSVLGICSGYVAQPFSGFEEAQKQQMQVNIKELAEMYPELNEEISMLNSIT</sequence>
<feature type="active site" description="Schiff-base intermediate with substrate" evidence="3">
    <location>
        <position position="163"/>
    </location>
</feature>
<protein>
    <submittedName>
        <fullName evidence="5">Dihydrodipicolinate synthase family protein</fullName>
    </submittedName>
</protein>
<comment type="caution">
    <text evidence="5">The sequence shown here is derived from an EMBL/GenBank/DDBJ whole genome shotgun (WGS) entry which is preliminary data.</text>
</comment>
<dbReference type="RefSeq" id="WP_119439006.1">
    <property type="nucleotide sequence ID" value="NZ_QWGR01000010.1"/>
</dbReference>
<dbReference type="SUPFAM" id="SSF51569">
    <property type="entry name" value="Aldolase"/>
    <property type="match status" value="1"/>
</dbReference>
<feature type="binding site" evidence="4">
    <location>
        <position position="48"/>
    </location>
    <ligand>
        <name>pyruvate</name>
        <dbReference type="ChEBI" id="CHEBI:15361"/>
    </ligand>
</feature>
<reference evidence="5 6" key="1">
    <citation type="submission" date="2018-08" db="EMBL/GenBank/DDBJ databases">
        <title>Pallidiluteibacterium maritimus gen. nov., sp. nov., isolated from coastal sediment.</title>
        <authorList>
            <person name="Zhou L.Y."/>
        </authorList>
    </citation>
    <scope>NUCLEOTIDE SEQUENCE [LARGE SCALE GENOMIC DNA]</scope>
    <source>
        <strain evidence="5 6">XSD2</strain>
    </source>
</reference>
<dbReference type="Pfam" id="PF00701">
    <property type="entry name" value="DHDPS"/>
    <property type="match status" value="1"/>
</dbReference>
<proteinExistence type="inferred from homology"/>
<dbReference type="OrthoDB" id="9778880at2"/>
<comment type="similarity">
    <text evidence="2">Belongs to the DapA family.</text>
</comment>
<dbReference type="GO" id="GO:0019262">
    <property type="term" value="P:N-acetylneuraminate catabolic process"/>
    <property type="evidence" value="ECO:0007669"/>
    <property type="project" value="TreeGrafter"/>
</dbReference>
<dbReference type="EMBL" id="QWGR01000010">
    <property type="protein sequence ID" value="RIJ46965.1"/>
    <property type="molecule type" value="Genomic_DNA"/>
</dbReference>
<evidence type="ECO:0000256" key="3">
    <source>
        <dbReference type="PIRSR" id="PIRSR001365-1"/>
    </source>
</evidence>
<dbReference type="Proteomes" id="UP000265926">
    <property type="component" value="Unassembled WGS sequence"/>
</dbReference>
<name>A0A399SXK8_9BACT</name>
<evidence type="ECO:0000313" key="6">
    <source>
        <dbReference type="Proteomes" id="UP000265926"/>
    </source>
</evidence>
<keyword evidence="6" id="KW-1185">Reference proteome</keyword>
<feature type="binding site" evidence="4">
    <location>
        <position position="207"/>
    </location>
    <ligand>
        <name>pyruvate</name>
        <dbReference type="ChEBI" id="CHEBI:15361"/>
    </ligand>
</feature>
<evidence type="ECO:0000256" key="2">
    <source>
        <dbReference type="PIRNR" id="PIRNR001365"/>
    </source>
</evidence>
<accession>A0A399SXK8</accession>
<dbReference type="PANTHER" id="PTHR42849:SF1">
    <property type="entry name" value="N-ACETYLNEURAMINATE LYASE"/>
    <property type="match status" value="1"/>
</dbReference>
<dbReference type="InterPro" id="IPR002220">
    <property type="entry name" value="DapA-like"/>
</dbReference>
<dbReference type="PANTHER" id="PTHR42849">
    <property type="entry name" value="N-ACETYLNEURAMINATE LYASE"/>
    <property type="match status" value="1"/>
</dbReference>
<gene>
    <name evidence="5" type="ORF">D1614_16130</name>
</gene>
<feature type="active site" description="Proton donor/acceptor" evidence="3">
    <location>
        <position position="136"/>
    </location>
</feature>
<evidence type="ECO:0000256" key="1">
    <source>
        <dbReference type="ARBA" id="ARBA00023239"/>
    </source>
</evidence>
<organism evidence="5 6">
    <name type="scientific">Maribellus luteus</name>
    <dbReference type="NCBI Taxonomy" id="2305463"/>
    <lineage>
        <taxon>Bacteria</taxon>
        <taxon>Pseudomonadati</taxon>
        <taxon>Bacteroidota</taxon>
        <taxon>Bacteroidia</taxon>
        <taxon>Marinilabiliales</taxon>
        <taxon>Prolixibacteraceae</taxon>
        <taxon>Maribellus</taxon>
    </lineage>
</organism>
<dbReference type="SMART" id="SM01130">
    <property type="entry name" value="DHDPS"/>
    <property type="match status" value="1"/>
</dbReference>
<dbReference type="Gene3D" id="3.20.20.70">
    <property type="entry name" value="Aldolase class I"/>
    <property type="match status" value="1"/>
</dbReference>